<dbReference type="EMBL" id="CAJNOL010000231">
    <property type="protein sequence ID" value="CAF0949577.1"/>
    <property type="molecule type" value="Genomic_DNA"/>
</dbReference>
<dbReference type="EMBL" id="CAJNOH010000150">
    <property type="protein sequence ID" value="CAF0909346.1"/>
    <property type="molecule type" value="Genomic_DNA"/>
</dbReference>
<reference evidence="1" key="1">
    <citation type="submission" date="2021-02" db="EMBL/GenBank/DDBJ databases">
        <authorList>
            <person name="Nowell W R."/>
        </authorList>
    </citation>
    <scope>NUCLEOTIDE SEQUENCE</scope>
</reference>
<evidence type="ECO:0000313" key="4">
    <source>
        <dbReference type="Proteomes" id="UP000663854"/>
    </source>
</evidence>
<evidence type="ECO:0000313" key="3">
    <source>
        <dbReference type="EMBL" id="CAF0949577.1"/>
    </source>
</evidence>
<dbReference type="EMBL" id="CAJNOL010000230">
    <property type="protein sequence ID" value="CAF0948846.1"/>
    <property type="molecule type" value="Genomic_DNA"/>
</dbReference>
<dbReference type="AlphaFoldDB" id="A0A814AA10"/>
<comment type="caution">
    <text evidence="1">The sequence shown here is derived from an EMBL/GenBank/DDBJ whole genome shotgun (WGS) entry which is preliminary data.</text>
</comment>
<organism evidence="1 4">
    <name type="scientific">Rotaria sordida</name>
    <dbReference type="NCBI Taxonomy" id="392033"/>
    <lineage>
        <taxon>Eukaryota</taxon>
        <taxon>Metazoa</taxon>
        <taxon>Spiralia</taxon>
        <taxon>Gnathifera</taxon>
        <taxon>Rotifera</taxon>
        <taxon>Eurotatoria</taxon>
        <taxon>Bdelloidea</taxon>
        <taxon>Philodinida</taxon>
        <taxon>Philodinidae</taxon>
        <taxon>Rotaria</taxon>
    </lineage>
</organism>
<protein>
    <submittedName>
        <fullName evidence="1">Uncharacterized protein</fullName>
    </submittedName>
</protein>
<evidence type="ECO:0000313" key="5">
    <source>
        <dbReference type="Proteomes" id="UP000663870"/>
    </source>
</evidence>
<keyword evidence="5" id="KW-1185">Reference proteome</keyword>
<proteinExistence type="predicted"/>
<accession>A0A814AA10</accession>
<evidence type="ECO:0000313" key="2">
    <source>
        <dbReference type="EMBL" id="CAF0948846.1"/>
    </source>
</evidence>
<gene>
    <name evidence="2" type="ORF">JXQ802_LOCUS11570</name>
    <name evidence="3" type="ORF">JXQ802_LOCUS11610</name>
    <name evidence="1" type="ORF">PYM288_LOCUS9934</name>
</gene>
<name>A0A814AA10_9BILA</name>
<dbReference type="Proteomes" id="UP000663854">
    <property type="component" value="Unassembled WGS sequence"/>
</dbReference>
<sequence length="133" mass="15575">MNQPDTKQLSPKTNIHIYHKISSQSAFATSLRDRPVVFNSQHVDDLNRKYSISSNEPRHLRIDEGSLQMTNDPNSVFYRRLSQQLQNTSPADARSTYEKEKLKFFDQYDSKLVEFLKDREGNLKSKYDKAFIT</sequence>
<dbReference type="Proteomes" id="UP000663870">
    <property type="component" value="Unassembled WGS sequence"/>
</dbReference>
<evidence type="ECO:0000313" key="1">
    <source>
        <dbReference type="EMBL" id="CAF0909346.1"/>
    </source>
</evidence>